<feature type="non-terminal residue" evidence="1">
    <location>
        <position position="57"/>
    </location>
</feature>
<dbReference type="Proteomes" id="UP000193642">
    <property type="component" value="Unassembled WGS sequence"/>
</dbReference>
<comment type="caution">
    <text evidence="1">The sequence shown here is derived from an EMBL/GenBank/DDBJ whole genome shotgun (WGS) entry which is preliminary data.</text>
</comment>
<dbReference type="EMBL" id="MCGO01000029">
    <property type="protein sequence ID" value="ORY42262.1"/>
    <property type="molecule type" value="Genomic_DNA"/>
</dbReference>
<gene>
    <name evidence="1" type="ORF">BCR33DRAFT_718449</name>
</gene>
<evidence type="ECO:0000313" key="1">
    <source>
        <dbReference type="EMBL" id="ORY42262.1"/>
    </source>
</evidence>
<keyword evidence="2" id="KW-1185">Reference proteome</keyword>
<sequence length="57" mass="6563">MPQNSSSLNAFFARQIEQTMNNVSQALDSTVANHSEKLNEFIRIDEQELYWISCLLS</sequence>
<proteinExistence type="predicted"/>
<accession>A0A1Y2C5E0</accession>
<protein>
    <submittedName>
        <fullName evidence="1">Uncharacterized protein</fullName>
    </submittedName>
</protein>
<organism evidence="1 2">
    <name type="scientific">Rhizoclosmatium globosum</name>
    <dbReference type="NCBI Taxonomy" id="329046"/>
    <lineage>
        <taxon>Eukaryota</taxon>
        <taxon>Fungi</taxon>
        <taxon>Fungi incertae sedis</taxon>
        <taxon>Chytridiomycota</taxon>
        <taxon>Chytridiomycota incertae sedis</taxon>
        <taxon>Chytridiomycetes</taxon>
        <taxon>Chytridiales</taxon>
        <taxon>Chytriomycetaceae</taxon>
        <taxon>Rhizoclosmatium</taxon>
    </lineage>
</organism>
<dbReference type="AlphaFoldDB" id="A0A1Y2C5E0"/>
<name>A0A1Y2C5E0_9FUNG</name>
<evidence type="ECO:0000313" key="2">
    <source>
        <dbReference type="Proteomes" id="UP000193642"/>
    </source>
</evidence>
<reference evidence="1 2" key="1">
    <citation type="submission" date="2016-07" db="EMBL/GenBank/DDBJ databases">
        <title>Pervasive Adenine N6-methylation of Active Genes in Fungi.</title>
        <authorList>
            <consortium name="DOE Joint Genome Institute"/>
            <person name="Mondo S.J."/>
            <person name="Dannebaum R.O."/>
            <person name="Kuo R.C."/>
            <person name="Labutti K."/>
            <person name="Haridas S."/>
            <person name="Kuo A."/>
            <person name="Salamov A."/>
            <person name="Ahrendt S.R."/>
            <person name="Lipzen A."/>
            <person name="Sullivan W."/>
            <person name="Andreopoulos W.B."/>
            <person name="Clum A."/>
            <person name="Lindquist E."/>
            <person name="Daum C."/>
            <person name="Ramamoorthy G.K."/>
            <person name="Gryganskyi A."/>
            <person name="Culley D."/>
            <person name="Magnuson J.K."/>
            <person name="James T.Y."/>
            <person name="O'Malley M.A."/>
            <person name="Stajich J.E."/>
            <person name="Spatafora J.W."/>
            <person name="Visel A."/>
            <person name="Grigoriev I.V."/>
        </authorList>
    </citation>
    <scope>NUCLEOTIDE SEQUENCE [LARGE SCALE GENOMIC DNA]</scope>
    <source>
        <strain evidence="1 2">JEL800</strain>
    </source>
</reference>